<evidence type="ECO:0000313" key="1">
    <source>
        <dbReference type="EMBL" id="MBD0384436.1"/>
    </source>
</evidence>
<organism evidence="1 2">
    <name type="scientific">Paenibacillus sedimenti</name>
    <dbReference type="NCBI Taxonomy" id="2770274"/>
    <lineage>
        <taxon>Bacteria</taxon>
        <taxon>Bacillati</taxon>
        <taxon>Bacillota</taxon>
        <taxon>Bacilli</taxon>
        <taxon>Bacillales</taxon>
        <taxon>Paenibacillaceae</taxon>
        <taxon>Paenibacillus</taxon>
    </lineage>
</organism>
<dbReference type="Proteomes" id="UP000650466">
    <property type="component" value="Unassembled WGS sequence"/>
</dbReference>
<sequence length="216" mass="24927">MIAMKYLIKCFYVAETCILLILTGCTGSNPVKDRPHIMTPNWSNYRGINEGTKDDGLHTLGLENDHLSTTLAFHPEIAESILSQYPGIQSTYVFFTKENCYIAFVPNELNPTLKASQEKIFHRVDKKGATSYFEKPDMINRVDWISQSRNMPTRSLEAIGRDAEKYMPTYIKRIYVSANPNFVNCLRFYSQEVEEHGDLSMYLNEFNKIVERVFPD</sequence>
<dbReference type="RefSeq" id="WP_188178213.1">
    <property type="nucleotide sequence ID" value="NZ_JACVVD010000019.1"/>
</dbReference>
<reference evidence="1" key="1">
    <citation type="submission" date="2020-09" db="EMBL/GenBank/DDBJ databases">
        <title>Draft Genome Sequence of Paenibacillus sp. WST5.</title>
        <authorList>
            <person name="Bao Z."/>
        </authorList>
    </citation>
    <scope>NUCLEOTIDE SEQUENCE</scope>
    <source>
        <strain evidence="1">WST5</strain>
    </source>
</reference>
<gene>
    <name evidence="1" type="ORF">ICC18_30815</name>
</gene>
<keyword evidence="2" id="KW-1185">Reference proteome</keyword>
<evidence type="ECO:0000313" key="2">
    <source>
        <dbReference type="Proteomes" id="UP000650466"/>
    </source>
</evidence>
<comment type="caution">
    <text evidence="1">The sequence shown here is derived from an EMBL/GenBank/DDBJ whole genome shotgun (WGS) entry which is preliminary data.</text>
</comment>
<protein>
    <submittedName>
        <fullName evidence="1">Uncharacterized protein</fullName>
    </submittedName>
</protein>
<dbReference type="EMBL" id="JACVVD010000019">
    <property type="protein sequence ID" value="MBD0384436.1"/>
    <property type="molecule type" value="Genomic_DNA"/>
</dbReference>
<name>A0A926KWH1_9BACL</name>
<dbReference type="AlphaFoldDB" id="A0A926KWH1"/>
<proteinExistence type="predicted"/>
<accession>A0A926KWH1</accession>